<feature type="compositionally biased region" description="Basic residues" evidence="1">
    <location>
        <begin position="207"/>
        <end position="228"/>
    </location>
</feature>
<dbReference type="InterPro" id="IPR013240">
    <property type="entry name" value="DNA-dir_RNA_pol1_su_RPA34"/>
</dbReference>
<dbReference type="FunCoup" id="A0A448YKY5">
    <property type="interactions" value="233"/>
</dbReference>
<evidence type="ECO:0000313" key="2">
    <source>
        <dbReference type="EMBL" id="VEU21503.1"/>
    </source>
</evidence>
<reference evidence="2 3" key="1">
    <citation type="submission" date="2018-12" db="EMBL/GenBank/DDBJ databases">
        <authorList>
            <person name="Tiukova I."/>
            <person name="Dainat J."/>
        </authorList>
    </citation>
    <scope>NUCLEOTIDE SEQUENCE [LARGE SCALE GENOMIC DNA]</scope>
</reference>
<feature type="region of interest" description="Disordered" evidence="1">
    <location>
        <begin position="179"/>
        <end position="228"/>
    </location>
</feature>
<dbReference type="OrthoDB" id="4089784at2759"/>
<protein>
    <submittedName>
        <fullName evidence="2">DEKNAAC102604</fullName>
    </submittedName>
</protein>
<sequence>MTQKVLTPSTVVESDTDNESIESVDYEPPRSYVEVTGMKKVKELSSDYFKKHPKLQLWLIKVPVGLDVTKIQSIPVSSIGEQEPFEVDGKTYNVGEDLTAITDEDVNDQKYSVLTPATDSALKAESNLKISRFFNVSERVTIPEINWEKVIVPKEKVKQQKNLRMRHFPTGYYIKDYTEASEPTIPRKRKAEDEDGGKAVDADTKKPEKKHHKHKKDKKDKKKKHHKH</sequence>
<dbReference type="PANTHER" id="PTHR28155">
    <property type="entry name" value="ACR243WP"/>
    <property type="match status" value="1"/>
</dbReference>
<organism evidence="2 3">
    <name type="scientific">Brettanomyces naardenensis</name>
    <name type="common">Yeast</name>
    <dbReference type="NCBI Taxonomy" id="13370"/>
    <lineage>
        <taxon>Eukaryota</taxon>
        <taxon>Fungi</taxon>
        <taxon>Dikarya</taxon>
        <taxon>Ascomycota</taxon>
        <taxon>Saccharomycotina</taxon>
        <taxon>Pichiomycetes</taxon>
        <taxon>Pichiales</taxon>
        <taxon>Pichiaceae</taxon>
        <taxon>Brettanomyces</taxon>
    </lineage>
</organism>
<dbReference type="Pfam" id="PF08208">
    <property type="entry name" value="RNA_polI_A34"/>
    <property type="match status" value="1"/>
</dbReference>
<accession>A0A448YKY5</accession>
<dbReference type="GO" id="GO:0006360">
    <property type="term" value="P:transcription by RNA polymerase I"/>
    <property type="evidence" value="ECO:0007669"/>
    <property type="project" value="InterPro"/>
</dbReference>
<dbReference type="Gene3D" id="6.20.250.70">
    <property type="match status" value="1"/>
</dbReference>
<dbReference type="Proteomes" id="UP000290900">
    <property type="component" value="Unassembled WGS sequence"/>
</dbReference>
<dbReference type="InterPro" id="IPR053263">
    <property type="entry name" value="Euk_RPA34_RNAP_subunit"/>
</dbReference>
<feature type="region of interest" description="Disordered" evidence="1">
    <location>
        <begin position="1"/>
        <end position="27"/>
    </location>
</feature>
<feature type="compositionally biased region" description="Acidic residues" evidence="1">
    <location>
        <begin position="14"/>
        <end position="25"/>
    </location>
</feature>
<proteinExistence type="predicted"/>
<dbReference type="AlphaFoldDB" id="A0A448YKY5"/>
<gene>
    <name evidence="2" type="ORF">BRENAR_LOCUS2236</name>
</gene>
<evidence type="ECO:0000256" key="1">
    <source>
        <dbReference type="SAM" id="MobiDB-lite"/>
    </source>
</evidence>
<feature type="compositionally biased region" description="Basic and acidic residues" evidence="1">
    <location>
        <begin position="190"/>
        <end position="206"/>
    </location>
</feature>
<dbReference type="PANTHER" id="PTHR28155:SF1">
    <property type="entry name" value="DNA-DIRECTED RNA POLYMERASE I SUBUNIT RPA34.5-DOMAIN-CONTAINING PROTEIN"/>
    <property type="match status" value="1"/>
</dbReference>
<keyword evidence="3" id="KW-1185">Reference proteome</keyword>
<evidence type="ECO:0000313" key="3">
    <source>
        <dbReference type="Proteomes" id="UP000290900"/>
    </source>
</evidence>
<dbReference type="InParanoid" id="A0A448YKY5"/>
<feature type="compositionally biased region" description="Polar residues" evidence="1">
    <location>
        <begin position="1"/>
        <end position="13"/>
    </location>
</feature>
<dbReference type="STRING" id="13370.A0A448YKY5"/>
<name>A0A448YKY5_BRENA</name>
<dbReference type="EMBL" id="CAACVR010000012">
    <property type="protein sequence ID" value="VEU21503.1"/>
    <property type="molecule type" value="Genomic_DNA"/>
</dbReference>